<evidence type="ECO:0000256" key="1">
    <source>
        <dbReference type="ARBA" id="ARBA00002521"/>
    </source>
</evidence>
<feature type="binding site" evidence="6">
    <location>
        <position position="111"/>
    </location>
    <ligand>
        <name>a divalent metal cation</name>
        <dbReference type="ChEBI" id="CHEBI:60240"/>
        <label>2</label>
        <note>catalytic</note>
    </ligand>
</feature>
<keyword evidence="4 6" id="KW-0479">Metal-binding</keyword>
<feature type="binding site" evidence="6">
    <location>
        <position position="83"/>
    </location>
    <ligand>
        <name>substrate</name>
    </ligand>
</feature>
<dbReference type="EMBL" id="VMFD01000046">
    <property type="protein sequence ID" value="TSC65375.1"/>
    <property type="molecule type" value="Genomic_DNA"/>
</dbReference>
<evidence type="ECO:0000256" key="4">
    <source>
        <dbReference type="ARBA" id="ARBA00022723"/>
    </source>
</evidence>
<protein>
    <recommendedName>
        <fullName evidence="6 7">Methionine aminopeptidase</fullName>
        <shortName evidence="6">MAP</shortName>
        <shortName evidence="6">MetAP</shortName>
        <ecNumber evidence="6 7">3.4.11.18</ecNumber>
    </recommendedName>
    <alternativeName>
        <fullName evidence="6">Peptidase M</fullName>
    </alternativeName>
</protein>
<dbReference type="Proteomes" id="UP000316253">
    <property type="component" value="Unassembled WGS sequence"/>
</dbReference>
<dbReference type="GO" id="GO:0004239">
    <property type="term" value="F:initiator methionyl aminopeptidase activity"/>
    <property type="evidence" value="ECO:0007669"/>
    <property type="project" value="UniProtKB-UniRule"/>
</dbReference>
<dbReference type="InterPro" id="IPR000994">
    <property type="entry name" value="Pept_M24"/>
</dbReference>
<sequence length="253" mass="27480">MKSALSDSLIKSAADQQLMRQAGQILQTVLDRLVDQAAEGMTTLELDQLAETLIRQAGAEPTFKGFHDYPYATCLSVNEAVVHGLPDQRRLQAGDLLGIDVGLRYQGWCVDSARTIGIGQITPEATQLLEVTAQALEAGLAATRDGLTTLELGRIISAVCLPHHFGVVRELTGHGIGREQWEEPSIPNYPEKRGNFTLRTGMTIAIEPMVTLGSPEVYQARDGWTIVTADHSLAAHFEATVIVQANRAEILVK</sequence>
<dbReference type="PRINTS" id="PR00599">
    <property type="entry name" value="MAPEPTIDASE"/>
</dbReference>
<comment type="function">
    <text evidence="1 6">Removes the N-terminal methionine from nascent proteins. The N-terminal methionine is often cleaved when the second residue in the primary sequence is small and uncharged (Met-Ala-, Cys, Gly, Pro, Ser, Thr, or Val). Requires deformylation of the N(alpha)-formylated initiator methionine before it can be hydrolyzed.</text>
</comment>
<feature type="binding site" evidence="6">
    <location>
        <position position="238"/>
    </location>
    <ligand>
        <name>a divalent metal cation</name>
        <dbReference type="ChEBI" id="CHEBI:60240"/>
        <label>1</label>
    </ligand>
</feature>
<dbReference type="Gene3D" id="3.90.230.10">
    <property type="entry name" value="Creatinase/methionine aminopeptidase superfamily"/>
    <property type="match status" value="1"/>
</dbReference>
<feature type="binding site" evidence="6">
    <location>
        <position position="174"/>
    </location>
    <ligand>
        <name>a divalent metal cation</name>
        <dbReference type="ChEBI" id="CHEBI:60240"/>
        <label>2</label>
        <note>catalytic</note>
    </ligand>
</feature>
<accession>A0A554JAI2</accession>
<name>A0A554JAI2_9BACT</name>
<dbReference type="GO" id="GO:0005829">
    <property type="term" value="C:cytosol"/>
    <property type="evidence" value="ECO:0007669"/>
    <property type="project" value="TreeGrafter"/>
</dbReference>
<dbReference type="InterPro" id="IPR001714">
    <property type="entry name" value="Pept_M24_MAP"/>
</dbReference>
<dbReference type="GO" id="GO:0006508">
    <property type="term" value="P:proteolysis"/>
    <property type="evidence" value="ECO:0007669"/>
    <property type="project" value="UniProtKB-KW"/>
</dbReference>
<evidence type="ECO:0000256" key="6">
    <source>
        <dbReference type="HAMAP-Rule" id="MF_01974"/>
    </source>
</evidence>
<dbReference type="CDD" id="cd01086">
    <property type="entry name" value="MetAP1"/>
    <property type="match status" value="1"/>
</dbReference>
<comment type="caution">
    <text evidence="9">The sequence shown here is derived from an EMBL/GenBank/DDBJ whole genome shotgun (WGS) entry which is preliminary data.</text>
</comment>
<feature type="binding site" evidence="6">
    <location>
        <position position="207"/>
    </location>
    <ligand>
        <name>a divalent metal cation</name>
        <dbReference type="ChEBI" id="CHEBI:60240"/>
        <label>2</label>
        <note>catalytic</note>
    </ligand>
</feature>
<comment type="catalytic activity">
    <reaction evidence="6 7">
        <text>Release of N-terminal amino acids, preferentially methionine, from peptides and arylamides.</text>
        <dbReference type="EC" id="3.4.11.18"/>
    </reaction>
</comment>
<feature type="binding site" evidence="6">
    <location>
        <position position="238"/>
    </location>
    <ligand>
        <name>a divalent metal cation</name>
        <dbReference type="ChEBI" id="CHEBI:60240"/>
        <label>2</label>
        <note>catalytic</note>
    </ligand>
</feature>
<keyword evidence="5 6" id="KW-0378">Hydrolase</keyword>
<dbReference type="GO" id="GO:0070006">
    <property type="term" value="F:metalloaminopeptidase activity"/>
    <property type="evidence" value="ECO:0007669"/>
    <property type="project" value="UniProtKB-UniRule"/>
</dbReference>
<dbReference type="AlphaFoldDB" id="A0A554JAI2"/>
<dbReference type="PANTHER" id="PTHR43330:SF27">
    <property type="entry name" value="METHIONINE AMINOPEPTIDASE"/>
    <property type="match status" value="1"/>
</dbReference>
<evidence type="ECO:0000313" key="9">
    <source>
        <dbReference type="EMBL" id="TSC65375.1"/>
    </source>
</evidence>
<dbReference type="SUPFAM" id="SSF55920">
    <property type="entry name" value="Creatinase/aminopeptidase"/>
    <property type="match status" value="1"/>
</dbReference>
<evidence type="ECO:0000256" key="2">
    <source>
        <dbReference type="ARBA" id="ARBA00022438"/>
    </source>
</evidence>
<feature type="binding site" evidence="6">
    <location>
        <position position="100"/>
    </location>
    <ligand>
        <name>a divalent metal cation</name>
        <dbReference type="ChEBI" id="CHEBI:60240"/>
        <label>1</label>
    </ligand>
</feature>
<comment type="caution">
    <text evidence="6">Lacks conserved residue(s) required for the propagation of feature annotation.</text>
</comment>
<evidence type="ECO:0000256" key="5">
    <source>
        <dbReference type="ARBA" id="ARBA00022801"/>
    </source>
</evidence>
<dbReference type="Pfam" id="PF00557">
    <property type="entry name" value="Peptidase_M24"/>
    <property type="match status" value="1"/>
</dbReference>
<dbReference type="GO" id="GO:0046872">
    <property type="term" value="F:metal ion binding"/>
    <property type="evidence" value="ECO:0007669"/>
    <property type="project" value="UniProtKB-UniRule"/>
</dbReference>
<evidence type="ECO:0000256" key="7">
    <source>
        <dbReference type="RuleBase" id="RU003653"/>
    </source>
</evidence>
<dbReference type="NCBIfam" id="TIGR00500">
    <property type="entry name" value="met_pdase_I"/>
    <property type="match status" value="1"/>
</dbReference>
<comment type="subunit">
    <text evidence="6">Monomer.</text>
</comment>
<gene>
    <name evidence="6" type="primary">map</name>
    <name evidence="9" type="ORF">CEO22_498</name>
</gene>
<keyword evidence="3 6" id="KW-0645">Protease</keyword>
<evidence type="ECO:0000259" key="8">
    <source>
        <dbReference type="Pfam" id="PF00557"/>
    </source>
</evidence>
<feature type="domain" description="Peptidase M24" evidence="8">
    <location>
        <begin position="18"/>
        <end position="244"/>
    </location>
</feature>
<evidence type="ECO:0000256" key="3">
    <source>
        <dbReference type="ARBA" id="ARBA00022670"/>
    </source>
</evidence>
<feature type="binding site" evidence="6">
    <location>
        <position position="111"/>
    </location>
    <ligand>
        <name>a divalent metal cation</name>
        <dbReference type="ChEBI" id="CHEBI:60240"/>
        <label>1</label>
    </ligand>
</feature>
<dbReference type="InterPro" id="IPR002467">
    <property type="entry name" value="Pept_M24A_MAP1"/>
</dbReference>
<comment type="similarity">
    <text evidence="6">Belongs to the peptidase M24A family. Methionine aminopeptidase type 1 subfamily.</text>
</comment>
<proteinExistence type="inferred from homology"/>
<dbReference type="InterPro" id="IPR036005">
    <property type="entry name" value="Creatinase/aminopeptidase-like"/>
</dbReference>
<dbReference type="EC" id="3.4.11.18" evidence="6 7"/>
<reference evidence="9 10" key="1">
    <citation type="submission" date="2017-08" db="EMBL/GenBank/DDBJ databases">
        <title>Mechanisms for carbon and nitrogen cycling indicate functional differentiation within the Candidate Phyla Radiation.</title>
        <authorList>
            <person name="Danczak R.E."/>
            <person name="Johnston M.D."/>
            <person name="Kenah C."/>
            <person name="Slattery M."/>
            <person name="Wrighton K.C."/>
            <person name="Wilkins M.J."/>
        </authorList>
    </citation>
    <scope>NUCLEOTIDE SEQUENCE [LARGE SCALE GENOMIC DNA]</scope>
    <source>
        <strain evidence="9">Gr01-1014_85</strain>
    </source>
</reference>
<evidence type="ECO:0000313" key="10">
    <source>
        <dbReference type="Proteomes" id="UP000316253"/>
    </source>
</evidence>
<keyword evidence="2 6" id="KW-0031">Aminopeptidase</keyword>
<organism evidence="9 10">
    <name type="scientific">Candidatus Berkelbacteria bacterium Gr01-1014_85</name>
    <dbReference type="NCBI Taxonomy" id="2017150"/>
    <lineage>
        <taxon>Bacteria</taxon>
        <taxon>Candidatus Berkelbacteria</taxon>
    </lineage>
</organism>
<dbReference type="HAMAP" id="MF_01974">
    <property type="entry name" value="MetAP_1"/>
    <property type="match status" value="1"/>
</dbReference>
<dbReference type="PANTHER" id="PTHR43330">
    <property type="entry name" value="METHIONINE AMINOPEPTIDASE"/>
    <property type="match status" value="1"/>
</dbReference>
<comment type="cofactor">
    <cofactor evidence="6">
        <name>Co(2+)</name>
        <dbReference type="ChEBI" id="CHEBI:48828"/>
    </cofactor>
    <cofactor evidence="6">
        <name>Zn(2+)</name>
        <dbReference type="ChEBI" id="CHEBI:29105"/>
    </cofactor>
    <cofactor evidence="6">
        <name>Mn(2+)</name>
        <dbReference type="ChEBI" id="CHEBI:29035"/>
    </cofactor>
    <cofactor evidence="6">
        <name>Fe(2+)</name>
        <dbReference type="ChEBI" id="CHEBI:29033"/>
    </cofactor>
    <text evidence="6">Binds 2 divalent metal cations per subunit. Has a high-affinity and a low affinity metal-binding site. The true nature of the physiological cofactor is under debate. The enzyme is active with cobalt, zinc, manganese or divalent iron ions. Most likely, methionine aminopeptidases function as mononuclear Fe(2+)-metalloproteases under physiological conditions, and the catalytically relevant metal-binding site has been assigned to the histidine-containing high-affinity site.</text>
</comment>